<gene>
    <name evidence="2" type="ORF">LY89DRAFT_689231</name>
</gene>
<dbReference type="AlphaFoldDB" id="A0A194WUM3"/>
<accession>A0A194WUM3</accession>
<dbReference type="KEGG" id="psco:LY89DRAFT_689231"/>
<dbReference type="InParanoid" id="A0A194WUM3"/>
<dbReference type="STRING" id="149040.A0A194WUM3"/>
<protein>
    <submittedName>
        <fullName evidence="2">Uncharacterized protein</fullName>
    </submittedName>
</protein>
<keyword evidence="3" id="KW-1185">Reference proteome</keyword>
<dbReference type="PANTHER" id="PTHR41677:SF1">
    <property type="entry name" value="FE2OG DIOXYGENASE DOMAIN-CONTAINING PROTEIN"/>
    <property type="match status" value="1"/>
</dbReference>
<feature type="region of interest" description="Disordered" evidence="1">
    <location>
        <begin position="167"/>
        <end position="190"/>
    </location>
</feature>
<reference evidence="2 3" key="1">
    <citation type="submission" date="2015-10" db="EMBL/GenBank/DDBJ databases">
        <title>Full genome of DAOMC 229536 Phialocephala scopiformis, a fungal endophyte of spruce producing the potent anti-insectan compound rugulosin.</title>
        <authorList>
            <consortium name="DOE Joint Genome Institute"/>
            <person name="Walker A.K."/>
            <person name="Frasz S.L."/>
            <person name="Seifert K.A."/>
            <person name="Miller J.D."/>
            <person name="Mondo S.J."/>
            <person name="Labutti K."/>
            <person name="Lipzen A."/>
            <person name="Dockter R."/>
            <person name="Kennedy M."/>
            <person name="Grigoriev I.V."/>
            <person name="Spatafora J.W."/>
        </authorList>
    </citation>
    <scope>NUCLEOTIDE SEQUENCE [LARGE SCALE GENOMIC DNA]</scope>
    <source>
        <strain evidence="2 3">CBS 120377</strain>
    </source>
</reference>
<feature type="compositionally biased region" description="Basic and acidic residues" evidence="1">
    <location>
        <begin position="174"/>
        <end position="190"/>
    </location>
</feature>
<evidence type="ECO:0000313" key="3">
    <source>
        <dbReference type="Proteomes" id="UP000070700"/>
    </source>
</evidence>
<dbReference type="GeneID" id="28825595"/>
<sequence>MASAATATSQMGDSQAFKKVEVDLRAQPSHPSTFDPSIHMSFTPPTEFYTLDELSLNSPFAVGHVAITAPFPLFSNEGVRALRADLFRPEVVSKHSYRESKTPELYKIRGYGKDAPFVYSTWTSPEILAACSKAAGVELEVVFDYEIGHINVQLPQGVDKDQDVVLPPAMPPKQDLKVSEEDRRASEKDEGNITAWHNDSYPWVCVCMLSDSTGMVGGETALRTGDGKLLKVRGPGMGYAVMMQGGLINHVALKALGGGERITMVTSFRPKDPNAYDNSNLGNVKKVSDHAALFGQWSAYRAENLAKRALAFKDSLVGLSAEDISRVTNEWAEEQIAYLKVTAKELTDEGAKGNYNHNMDLLKKKF</sequence>
<dbReference type="Proteomes" id="UP000070700">
    <property type="component" value="Unassembled WGS sequence"/>
</dbReference>
<proteinExistence type="predicted"/>
<dbReference type="RefSeq" id="XP_018065724.1">
    <property type="nucleotide sequence ID" value="XM_018215869.1"/>
</dbReference>
<dbReference type="EMBL" id="KQ947427">
    <property type="protein sequence ID" value="KUJ11369.1"/>
    <property type="molecule type" value="Genomic_DNA"/>
</dbReference>
<name>A0A194WUM3_MOLSC</name>
<evidence type="ECO:0000256" key="1">
    <source>
        <dbReference type="SAM" id="MobiDB-lite"/>
    </source>
</evidence>
<dbReference type="OrthoDB" id="3482077at2759"/>
<dbReference type="PANTHER" id="PTHR41677">
    <property type="entry name" value="YALI0B19030P"/>
    <property type="match status" value="1"/>
</dbReference>
<evidence type="ECO:0000313" key="2">
    <source>
        <dbReference type="EMBL" id="KUJ11369.1"/>
    </source>
</evidence>
<organism evidence="2 3">
    <name type="scientific">Mollisia scopiformis</name>
    <name type="common">Conifer needle endophyte fungus</name>
    <name type="synonym">Phialocephala scopiformis</name>
    <dbReference type="NCBI Taxonomy" id="149040"/>
    <lineage>
        <taxon>Eukaryota</taxon>
        <taxon>Fungi</taxon>
        <taxon>Dikarya</taxon>
        <taxon>Ascomycota</taxon>
        <taxon>Pezizomycotina</taxon>
        <taxon>Leotiomycetes</taxon>
        <taxon>Helotiales</taxon>
        <taxon>Mollisiaceae</taxon>
        <taxon>Mollisia</taxon>
    </lineage>
</organism>